<dbReference type="AlphaFoldDB" id="A0A4V2MU56"/>
<dbReference type="EMBL" id="RXLP01000001">
    <property type="protein sequence ID" value="TCD55079.1"/>
    <property type="molecule type" value="Genomic_DNA"/>
</dbReference>
<feature type="transmembrane region" description="Helical" evidence="1">
    <location>
        <begin position="235"/>
        <end position="257"/>
    </location>
</feature>
<sequence>MRQRFIFVVKDAQNRAKSLFFIFIITMVIVASFISFNICIKSYSDAYESYAVSSLGGFVYQTEGYGQSVQETLNEKVRNNEVVAYRYSSALLKTTKYRKENKKTPITYTSGKTEFWNLVEGRYAQKHKEVVISRELSHNMGIHLGDQIEISDYAAQVHTSLKVVGIIVNPIQVHEINAIVLLNNAEFYRERSSWLSNSPVNGNKDDLDRERLYSVQRNHLIHRIEYHLANRTLQFVPYVKVVLLVTLFGLICGYFVYSKSRIFINKQYLELLGDKPFFATCSIIFADVLALVLAFISAIGIVFVFFEINHERIGYYFNQAWIIFPLQEAWKSALLAAGILLSSIIISILGLSRTHMHTESLHHMSNNIRWILWSVLGVIVTVICIVLRQIYLFPYGFYVAMFIGAWSIPTLSVAVCVSAQRGVFKIVNGRLAWIKIICNGLVFALSFYAALYTSGSASQYNWFSSHINSSRSWIEMASISENKVLDFENKFPNIMETAYVFIMPDQSGWSYNIISPEAVNCPLKSFKQYDSTCNSVIFSNVILADKGTPAGRYINKTIDTASDKNHESFIFVSRSFTDDTKEAHIEKITGTNNDETIDMDILPGPLLKMGHLRRKV</sequence>
<keyword evidence="1" id="KW-0812">Transmembrane</keyword>
<reference evidence="2 3" key="1">
    <citation type="submission" date="2018-12" db="EMBL/GenBank/DDBJ databases">
        <title>Alloscrdovia theropitheci sp. nov: a novel taxon from the feces of the bleeding-herat monkey (Theropithecus geleda).</title>
        <authorList>
            <person name="Modesto M."/>
        </authorList>
    </citation>
    <scope>NUCLEOTIDE SEQUENCE [LARGE SCALE GENOMIC DNA]</scope>
    <source>
        <strain evidence="2 3">GLDI4/2</strain>
    </source>
</reference>
<evidence type="ECO:0008006" key="4">
    <source>
        <dbReference type="Google" id="ProtNLM"/>
    </source>
</evidence>
<keyword evidence="1" id="KW-0472">Membrane</keyword>
<keyword evidence="1" id="KW-1133">Transmembrane helix</keyword>
<feature type="transmembrane region" description="Helical" evidence="1">
    <location>
        <begin position="371"/>
        <end position="391"/>
    </location>
</feature>
<keyword evidence="3" id="KW-1185">Reference proteome</keyword>
<feature type="transmembrane region" description="Helical" evidence="1">
    <location>
        <begin position="20"/>
        <end position="38"/>
    </location>
</feature>
<name>A0A4V2MU56_9BIFI</name>
<comment type="caution">
    <text evidence="2">The sequence shown here is derived from an EMBL/GenBank/DDBJ whole genome shotgun (WGS) entry which is preliminary data.</text>
</comment>
<feature type="transmembrane region" description="Helical" evidence="1">
    <location>
        <begin position="333"/>
        <end position="351"/>
    </location>
</feature>
<accession>A0A4V2MU56</accession>
<evidence type="ECO:0000313" key="3">
    <source>
        <dbReference type="Proteomes" id="UP000291289"/>
    </source>
</evidence>
<protein>
    <recommendedName>
        <fullName evidence="4">ABC transporter permease</fullName>
    </recommendedName>
</protein>
<evidence type="ECO:0000313" key="2">
    <source>
        <dbReference type="EMBL" id="TCD55079.1"/>
    </source>
</evidence>
<dbReference type="OrthoDB" id="3253628at2"/>
<dbReference type="Proteomes" id="UP000291289">
    <property type="component" value="Unassembled WGS sequence"/>
</dbReference>
<gene>
    <name evidence="2" type="ORF">EJ419_00305</name>
</gene>
<evidence type="ECO:0000256" key="1">
    <source>
        <dbReference type="SAM" id="Phobius"/>
    </source>
</evidence>
<organism evidence="2 3">
    <name type="scientific">Alloscardovia theropitheci</name>
    <dbReference type="NCBI Taxonomy" id="2496842"/>
    <lineage>
        <taxon>Bacteria</taxon>
        <taxon>Bacillati</taxon>
        <taxon>Actinomycetota</taxon>
        <taxon>Actinomycetes</taxon>
        <taxon>Bifidobacteriales</taxon>
        <taxon>Bifidobacteriaceae</taxon>
        <taxon>Alloscardovia</taxon>
    </lineage>
</organism>
<feature type="transmembrane region" description="Helical" evidence="1">
    <location>
        <begin position="431"/>
        <end position="451"/>
    </location>
</feature>
<feature type="transmembrane region" description="Helical" evidence="1">
    <location>
        <begin position="277"/>
        <end position="306"/>
    </location>
</feature>
<proteinExistence type="predicted"/>
<dbReference type="RefSeq" id="WP_131282929.1">
    <property type="nucleotide sequence ID" value="NZ_RXLP01000001.1"/>
</dbReference>
<feature type="transmembrane region" description="Helical" evidence="1">
    <location>
        <begin position="397"/>
        <end position="419"/>
    </location>
</feature>